<feature type="domain" description="Competence protein CoiA nuclease-like" evidence="1">
    <location>
        <begin position="56"/>
        <end position="151"/>
    </location>
</feature>
<dbReference type="InterPro" id="IPR010330">
    <property type="entry name" value="CoiA_nuc"/>
</dbReference>
<dbReference type="RefSeq" id="WP_028105951.1">
    <property type="nucleotide sequence ID" value="NZ_LVVL01000001.1"/>
</dbReference>
<accession>A0ABX2V9M8</accession>
<evidence type="ECO:0000259" key="1">
    <source>
        <dbReference type="Pfam" id="PF06054"/>
    </source>
</evidence>
<dbReference type="Proteomes" id="UP000078447">
    <property type="component" value="Unassembled WGS sequence"/>
</dbReference>
<keyword evidence="3" id="KW-1185">Reference proteome</keyword>
<evidence type="ECO:0000313" key="3">
    <source>
        <dbReference type="Proteomes" id="UP000078447"/>
    </source>
</evidence>
<sequence>MFEAIDEHGNRINSQLETAHSLAQKILYCPYCRTRLRVRQGKRRLHFVHLTSCTGESTDHVFWKTYLAAYFRKLHFEVELEAVRGKRRFDLLLQPGAIGIEIQRSKMSADEWKRRALLDQQSGYEVRWIGFRDTEGPIFQMDAWMKQAFSEDGYVDVVEKGRIVRYTYPLPFARRVAFCQRVSLTVDGFLSPCPIPRKFPERQWATLVKNYRLRPFFSSLPSHYLRHPLYQSRLHVSTVPSWCYLPLSSLISIPIHPFELQLAAFLRLKDDYSEQRLTTFLTSCLTECHIAYEWSCLHELIREWQAMIDFIKRTLPELFKQDSLDLAGRLQEDQKLAGALRLFVERETGINEVKE</sequence>
<gene>
    <name evidence="2" type="ORF">A3783_02975</name>
</gene>
<dbReference type="Pfam" id="PF06054">
    <property type="entry name" value="CoiA_nuc"/>
    <property type="match status" value="1"/>
</dbReference>
<protein>
    <submittedName>
        <fullName evidence="2">Competence protein CoiA</fullName>
    </submittedName>
</protein>
<reference evidence="2 3" key="1">
    <citation type="submission" date="2016-03" db="EMBL/GenBank/DDBJ databases">
        <authorList>
            <person name="Cho S.-Y."/>
            <person name="Lim S."/>
            <person name="Kim H."/>
            <person name="Soh E.H."/>
            <person name="Moon J.S."/>
        </authorList>
    </citation>
    <scope>NUCLEOTIDE SEQUENCE [LARGE SCALE GENOMIC DNA]</scope>
    <source>
        <strain evidence="2 3">KCTC 3810</strain>
    </source>
</reference>
<organism evidence="2 3">
    <name type="scientific">Exiguobacterium undae</name>
    <dbReference type="NCBI Taxonomy" id="169177"/>
    <lineage>
        <taxon>Bacteria</taxon>
        <taxon>Bacillati</taxon>
        <taxon>Bacillota</taxon>
        <taxon>Bacilli</taxon>
        <taxon>Bacillales</taxon>
        <taxon>Bacillales Family XII. Incertae Sedis</taxon>
        <taxon>Exiguobacterium</taxon>
    </lineage>
</organism>
<proteinExistence type="predicted"/>
<evidence type="ECO:0000313" key="2">
    <source>
        <dbReference type="EMBL" id="OAN14915.1"/>
    </source>
</evidence>
<dbReference type="EMBL" id="LVVL01000001">
    <property type="protein sequence ID" value="OAN14915.1"/>
    <property type="molecule type" value="Genomic_DNA"/>
</dbReference>
<comment type="caution">
    <text evidence="2">The sequence shown here is derived from an EMBL/GenBank/DDBJ whole genome shotgun (WGS) entry which is preliminary data.</text>
</comment>
<name>A0ABX2V9M8_9BACL</name>